<evidence type="ECO:0000313" key="3">
    <source>
        <dbReference type="Proteomes" id="UP000800041"/>
    </source>
</evidence>
<name>A0A6G1H5I8_9PEZI</name>
<keyword evidence="1" id="KW-0812">Transmembrane</keyword>
<keyword evidence="1" id="KW-1133">Transmembrane helix</keyword>
<keyword evidence="3" id="KW-1185">Reference proteome</keyword>
<feature type="transmembrane region" description="Helical" evidence="1">
    <location>
        <begin position="48"/>
        <end position="70"/>
    </location>
</feature>
<dbReference type="AlphaFoldDB" id="A0A6G1H5I8"/>
<accession>A0A6G1H5I8</accession>
<protein>
    <recommendedName>
        <fullName evidence="4">MARVEL domain-containing protein</fullName>
    </recommendedName>
</protein>
<sequence length="171" mass="19136">VIVREKYFWPDAQLNLWTIIILAAAGTILGVFATFVEIQNRMDLNVPWLFPFGITVGALTIVLVIVQIILIAQRRLLPGFMILWSFILFVLYLTGVIGTAIQLFGPGHVSQNCNAVTSNPVSGASANTLIWLEQNSICASWYAAFSFWIVGDVFFIWMMIMAGQVSRNQYD</sequence>
<proteinExistence type="predicted"/>
<feature type="non-terminal residue" evidence="2">
    <location>
        <position position="1"/>
    </location>
</feature>
<feature type="non-terminal residue" evidence="2">
    <location>
        <position position="171"/>
    </location>
</feature>
<evidence type="ECO:0000313" key="2">
    <source>
        <dbReference type="EMBL" id="KAF1988269.1"/>
    </source>
</evidence>
<evidence type="ECO:0000256" key="1">
    <source>
        <dbReference type="SAM" id="Phobius"/>
    </source>
</evidence>
<dbReference type="OrthoDB" id="3930290at2759"/>
<feature type="transmembrane region" description="Helical" evidence="1">
    <location>
        <begin position="14"/>
        <end position="36"/>
    </location>
</feature>
<evidence type="ECO:0008006" key="4">
    <source>
        <dbReference type="Google" id="ProtNLM"/>
    </source>
</evidence>
<reference evidence="2" key="1">
    <citation type="journal article" date="2020" name="Stud. Mycol.">
        <title>101 Dothideomycetes genomes: a test case for predicting lifestyles and emergence of pathogens.</title>
        <authorList>
            <person name="Haridas S."/>
            <person name="Albert R."/>
            <person name="Binder M."/>
            <person name="Bloem J."/>
            <person name="Labutti K."/>
            <person name="Salamov A."/>
            <person name="Andreopoulos B."/>
            <person name="Baker S."/>
            <person name="Barry K."/>
            <person name="Bills G."/>
            <person name="Bluhm B."/>
            <person name="Cannon C."/>
            <person name="Castanera R."/>
            <person name="Culley D."/>
            <person name="Daum C."/>
            <person name="Ezra D."/>
            <person name="Gonzalez J."/>
            <person name="Henrissat B."/>
            <person name="Kuo A."/>
            <person name="Liang C."/>
            <person name="Lipzen A."/>
            <person name="Lutzoni F."/>
            <person name="Magnuson J."/>
            <person name="Mondo S."/>
            <person name="Nolan M."/>
            <person name="Ohm R."/>
            <person name="Pangilinan J."/>
            <person name="Park H.-J."/>
            <person name="Ramirez L."/>
            <person name="Alfaro M."/>
            <person name="Sun H."/>
            <person name="Tritt A."/>
            <person name="Yoshinaga Y."/>
            <person name="Zwiers L.-H."/>
            <person name="Turgeon B."/>
            <person name="Goodwin S."/>
            <person name="Spatafora J."/>
            <person name="Crous P."/>
            <person name="Grigoriev I."/>
        </authorList>
    </citation>
    <scope>NUCLEOTIDE SEQUENCE</scope>
    <source>
        <strain evidence="2">CBS 113979</strain>
    </source>
</reference>
<gene>
    <name evidence="2" type="ORF">K402DRAFT_312548</name>
</gene>
<keyword evidence="1" id="KW-0472">Membrane</keyword>
<dbReference type="Proteomes" id="UP000800041">
    <property type="component" value="Unassembled WGS sequence"/>
</dbReference>
<feature type="transmembrane region" description="Helical" evidence="1">
    <location>
        <begin position="139"/>
        <end position="160"/>
    </location>
</feature>
<organism evidence="2 3">
    <name type="scientific">Aulographum hederae CBS 113979</name>
    <dbReference type="NCBI Taxonomy" id="1176131"/>
    <lineage>
        <taxon>Eukaryota</taxon>
        <taxon>Fungi</taxon>
        <taxon>Dikarya</taxon>
        <taxon>Ascomycota</taxon>
        <taxon>Pezizomycotina</taxon>
        <taxon>Dothideomycetes</taxon>
        <taxon>Pleosporomycetidae</taxon>
        <taxon>Aulographales</taxon>
        <taxon>Aulographaceae</taxon>
    </lineage>
</organism>
<feature type="transmembrane region" description="Helical" evidence="1">
    <location>
        <begin position="82"/>
        <end position="104"/>
    </location>
</feature>
<dbReference type="EMBL" id="ML977149">
    <property type="protein sequence ID" value="KAF1988269.1"/>
    <property type="molecule type" value="Genomic_DNA"/>
</dbReference>